<sequence length="137" mass="15449">GNVGHLVHEVLKRTGHSNPMDIWPIGWVPIPSYLLRQPETGFRSAKLIKDTTEAKIDFHERYWKNVSDSGTKPFISTRALAWFNNSGANTRTRGEGEAAAAKESRKDTEHSDLGMRDRVKKVAVFGNKKLGVFVMKR</sequence>
<dbReference type="Proteomes" id="UP000054549">
    <property type="component" value="Unassembled WGS sequence"/>
</dbReference>
<dbReference type="AlphaFoldDB" id="A0A0C2TEM9"/>
<dbReference type="EMBL" id="KN818243">
    <property type="protein sequence ID" value="KIL65299.1"/>
    <property type="molecule type" value="Genomic_DNA"/>
</dbReference>
<organism evidence="2 3">
    <name type="scientific">Amanita muscaria (strain Koide BX008)</name>
    <dbReference type="NCBI Taxonomy" id="946122"/>
    <lineage>
        <taxon>Eukaryota</taxon>
        <taxon>Fungi</taxon>
        <taxon>Dikarya</taxon>
        <taxon>Basidiomycota</taxon>
        <taxon>Agaricomycotina</taxon>
        <taxon>Agaricomycetes</taxon>
        <taxon>Agaricomycetidae</taxon>
        <taxon>Agaricales</taxon>
        <taxon>Pluteineae</taxon>
        <taxon>Amanitaceae</taxon>
        <taxon>Amanita</taxon>
    </lineage>
</organism>
<name>A0A0C2TEM9_AMAMK</name>
<protein>
    <submittedName>
        <fullName evidence="2">Uncharacterized protein</fullName>
    </submittedName>
</protein>
<keyword evidence="3" id="KW-1185">Reference proteome</keyword>
<dbReference type="HOGENOM" id="CLU_1869958_0_0_1"/>
<reference evidence="2 3" key="1">
    <citation type="submission" date="2014-04" db="EMBL/GenBank/DDBJ databases">
        <title>Evolutionary Origins and Diversification of the Mycorrhizal Mutualists.</title>
        <authorList>
            <consortium name="DOE Joint Genome Institute"/>
            <consortium name="Mycorrhizal Genomics Consortium"/>
            <person name="Kohler A."/>
            <person name="Kuo A."/>
            <person name="Nagy L.G."/>
            <person name="Floudas D."/>
            <person name="Copeland A."/>
            <person name="Barry K.W."/>
            <person name="Cichocki N."/>
            <person name="Veneault-Fourrey C."/>
            <person name="LaButti K."/>
            <person name="Lindquist E.A."/>
            <person name="Lipzen A."/>
            <person name="Lundell T."/>
            <person name="Morin E."/>
            <person name="Murat C."/>
            <person name="Riley R."/>
            <person name="Ohm R."/>
            <person name="Sun H."/>
            <person name="Tunlid A."/>
            <person name="Henrissat B."/>
            <person name="Grigoriev I.V."/>
            <person name="Hibbett D.S."/>
            <person name="Martin F."/>
        </authorList>
    </citation>
    <scope>NUCLEOTIDE SEQUENCE [LARGE SCALE GENOMIC DNA]</scope>
    <source>
        <strain evidence="2 3">Koide BX008</strain>
    </source>
</reference>
<dbReference type="STRING" id="946122.A0A0C2TEM9"/>
<evidence type="ECO:0000313" key="3">
    <source>
        <dbReference type="Proteomes" id="UP000054549"/>
    </source>
</evidence>
<feature type="non-terminal residue" evidence="2">
    <location>
        <position position="1"/>
    </location>
</feature>
<feature type="region of interest" description="Disordered" evidence="1">
    <location>
        <begin position="87"/>
        <end position="113"/>
    </location>
</feature>
<accession>A0A0C2TEM9</accession>
<dbReference type="OrthoDB" id="40902at2759"/>
<evidence type="ECO:0000256" key="1">
    <source>
        <dbReference type="SAM" id="MobiDB-lite"/>
    </source>
</evidence>
<evidence type="ECO:0000313" key="2">
    <source>
        <dbReference type="EMBL" id="KIL65299.1"/>
    </source>
</evidence>
<gene>
    <name evidence="2" type="ORF">M378DRAFT_77152</name>
</gene>
<proteinExistence type="predicted"/>
<feature type="compositionally biased region" description="Basic and acidic residues" evidence="1">
    <location>
        <begin position="92"/>
        <end position="113"/>
    </location>
</feature>
<dbReference type="InParanoid" id="A0A0C2TEM9"/>